<feature type="transmembrane region" description="Helical" evidence="1">
    <location>
        <begin position="148"/>
        <end position="173"/>
    </location>
</feature>
<dbReference type="EMBL" id="KY684090">
    <property type="protein sequence ID" value="ARF09949.1"/>
    <property type="molecule type" value="Genomic_DNA"/>
</dbReference>
<feature type="transmembrane region" description="Helical" evidence="1">
    <location>
        <begin position="7"/>
        <end position="24"/>
    </location>
</feature>
<evidence type="ECO:0000256" key="1">
    <source>
        <dbReference type="SAM" id="Phobius"/>
    </source>
</evidence>
<organism evidence="2">
    <name type="scientific">Indivirus ILV1</name>
    <dbReference type="NCBI Taxonomy" id="1977633"/>
    <lineage>
        <taxon>Viruses</taxon>
        <taxon>Varidnaviria</taxon>
        <taxon>Bamfordvirae</taxon>
        <taxon>Nucleocytoviricota</taxon>
        <taxon>Megaviricetes</taxon>
        <taxon>Imitervirales</taxon>
        <taxon>Mimiviridae</taxon>
        <taxon>Klosneuvirinae</taxon>
        <taxon>Indivirus</taxon>
    </lineage>
</organism>
<sequence length="214" mass="25428">MSLLWNYVASTINFIIPVCLWYFIGNLTYFLCNDDFKIARNITSALHALSVVFFYQFNFSVFPVFYISRGYYVIDSMYEMASLKSASSLKLYQLGMLVHHVATILVLYYLIDPLLTNYIYYTYFLAEVSNLPMYIMRHFNSINITNKYVIMLLLVSEFIAYSILRMTMCLPIIYEAYFDHYVPNLFRVLMAIMYTISGFWTYKLFTQIYNKIKN</sequence>
<evidence type="ECO:0000313" key="2">
    <source>
        <dbReference type="EMBL" id="ARF09949.1"/>
    </source>
</evidence>
<keyword evidence="1" id="KW-0812">Transmembrane</keyword>
<feature type="transmembrane region" description="Helical" evidence="1">
    <location>
        <begin position="44"/>
        <end position="68"/>
    </location>
</feature>
<accession>A0A1V0SE01</accession>
<evidence type="ECO:0008006" key="3">
    <source>
        <dbReference type="Google" id="ProtNLM"/>
    </source>
</evidence>
<name>A0A1V0SE01_9VIRU</name>
<protein>
    <recommendedName>
        <fullName evidence="3">TLC domain-containing protein</fullName>
    </recommendedName>
</protein>
<keyword evidence="1" id="KW-1133">Transmembrane helix</keyword>
<feature type="transmembrane region" description="Helical" evidence="1">
    <location>
        <begin position="185"/>
        <end position="205"/>
    </location>
</feature>
<gene>
    <name evidence="2" type="ORF">Indivirus_6_15</name>
</gene>
<feature type="transmembrane region" description="Helical" evidence="1">
    <location>
        <begin position="89"/>
        <end position="111"/>
    </location>
</feature>
<proteinExistence type="predicted"/>
<keyword evidence="1" id="KW-0472">Membrane</keyword>
<reference evidence="2" key="1">
    <citation type="journal article" date="2017" name="Science">
        <title>Giant viruses with an expanded complement of translation system components.</title>
        <authorList>
            <person name="Schulz F."/>
            <person name="Yutin N."/>
            <person name="Ivanova N.N."/>
            <person name="Ortega D.R."/>
            <person name="Lee T.K."/>
            <person name="Vierheilig J."/>
            <person name="Daims H."/>
            <person name="Horn M."/>
            <person name="Wagner M."/>
            <person name="Jensen G.J."/>
            <person name="Kyrpides N.C."/>
            <person name="Koonin E.V."/>
            <person name="Woyke T."/>
        </authorList>
    </citation>
    <scope>NUCLEOTIDE SEQUENCE</scope>
    <source>
        <strain evidence="2">ILV1</strain>
    </source>
</reference>